<feature type="compositionally biased region" description="Polar residues" evidence="1">
    <location>
        <begin position="1"/>
        <end position="17"/>
    </location>
</feature>
<feature type="compositionally biased region" description="Polar residues" evidence="1">
    <location>
        <begin position="43"/>
        <end position="55"/>
    </location>
</feature>
<accession>A0A409YHL6</accession>
<organism evidence="2 3">
    <name type="scientific">Panaeolus cyanescens</name>
    <dbReference type="NCBI Taxonomy" id="181874"/>
    <lineage>
        <taxon>Eukaryota</taxon>
        <taxon>Fungi</taxon>
        <taxon>Dikarya</taxon>
        <taxon>Basidiomycota</taxon>
        <taxon>Agaricomycotina</taxon>
        <taxon>Agaricomycetes</taxon>
        <taxon>Agaricomycetidae</taxon>
        <taxon>Agaricales</taxon>
        <taxon>Agaricineae</taxon>
        <taxon>Galeropsidaceae</taxon>
        <taxon>Panaeolus</taxon>
    </lineage>
</organism>
<reference evidence="2 3" key="1">
    <citation type="journal article" date="2018" name="Evol. Lett.">
        <title>Horizontal gene cluster transfer increased hallucinogenic mushroom diversity.</title>
        <authorList>
            <person name="Reynolds H.T."/>
            <person name="Vijayakumar V."/>
            <person name="Gluck-Thaler E."/>
            <person name="Korotkin H.B."/>
            <person name="Matheny P.B."/>
            <person name="Slot J.C."/>
        </authorList>
    </citation>
    <scope>NUCLEOTIDE SEQUENCE [LARGE SCALE GENOMIC DNA]</scope>
    <source>
        <strain evidence="2 3">2629</strain>
    </source>
</reference>
<evidence type="ECO:0000313" key="3">
    <source>
        <dbReference type="Proteomes" id="UP000284842"/>
    </source>
</evidence>
<evidence type="ECO:0000256" key="1">
    <source>
        <dbReference type="SAM" id="MobiDB-lite"/>
    </source>
</evidence>
<feature type="compositionally biased region" description="Polar residues" evidence="1">
    <location>
        <begin position="140"/>
        <end position="150"/>
    </location>
</feature>
<dbReference type="InParanoid" id="A0A409YHL6"/>
<feature type="region of interest" description="Disordered" evidence="1">
    <location>
        <begin position="134"/>
        <end position="157"/>
    </location>
</feature>
<name>A0A409YHL6_9AGAR</name>
<protein>
    <submittedName>
        <fullName evidence="2">Uncharacterized protein</fullName>
    </submittedName>
</protein>
<feature type="region of interest" description="Disordered" evidence="1">
    <location>
        <begin position="1"/>
        <end position="55"/>
    </location>
</feature>
<keyword evidence="3" id="KW-1185">Reference proteome</keyword>
<proteinExistence type="predicted"/>
<dbReference type="EMBL" id="NHTK01001168">
    <property type="protein sequence ID" value="PPR02498.1"/>
    <property type="molecule type" value="Genomic_DNA"/>
</dbReference>
<dbReference type="AlphaFoldDB" id="A0A409YHL6"/>
<evidence type="ECO:0000313" key="2">
    <source>
        <dbReference type="EMBL" id="PPR02498.1"/>
    </source>
</evidence>
<sequence length="157" mass="17267">MATNEWTQDQTRLNTASKPVAHRQPFPQVPASAAAFSDRSHRVNSTTNISDRSGSANEVEHMLMHSKQTSRTYPINTNSGWHVASNSNGTGMYHVNNGHHHQPSSNHKGRRFRSAIRTFVVDYALHAVHAATAGFGAGPSTRTTRPSNTKFRPAIPK</sequence>
<dbReference type="Proteomes" id="UP000284842">
    <property type="component" value="Unassembled WGS sequence"/>
</dbReference>
<comment type="caution">
    <text evidence="2">The sequence shown here is derived from an EMBL/GenBank/DDBJ whole genome shotgun (WGS) entry which is preliminary data.</text>
</comment>
<dbReference type="OrthoDB" id="441210at2759"/>
<gene>
    <name evidence="2" type="ORF">CVT24_002049</name>
</gene>